<evidence type="ECO:0000256" key="6">
    <source>
        <dbReference type="SAM" id="Phobius"/>
    </source>
</evidence>
<evidence type="ECO:0000259" key="7">
    <source>
        <dbReference type="PROSITE" id="PS50850"/>
    </source>
</evidence>
<feature type="transmembrane region" description="Helical" evidence="6">
    <location>
        <begin position="237"/>
        <end position="257"/>
    </location>
</feature>
<reference evidence="8 9" key="1">
    <citation type="journal article" date="2014" name="FEMS Microbiol. Ecol.">
        <title>Genomic differentiation among two strains of the PS1 clade isolated from geographically separated marine habitats.</title>
        <authorList>
            <person name="Jimenez-Infante F."/>
            <person name="Ngugi D.K."/>
            <person name="Alam I."/>
            <person name="Rashid M."/>
            <person name="Baalawi W."/>
            <person name="Kamau A.A."/>
            <person name="Bajic V.B."/>
            <person name="Stingl U."/>
        </authorList>
    </citation>
    <scope>NUCLEOTIDE SEQUENCE [LARGE SCALE GENOMIC DNA]</scope>
    <source>
        <strain evidence="8 9">RS24</strain>
    </source>
</reference>
<evidence type="ECO:0000256" key="1">
    <source>
        <dbReference type="ARBA" id="ARBA00004141"/>
    </source>
</evidence>
<organism evidence="8 9">
    <name type="scientific">Candidatus Micropelagius thuwalensis</name>
    <dbReference type="NCBI Taxonomy" id="1397666"/>
    <lineage>
        <taxon>Bacteria</taxon>
        <taxon>Pseudomonadati</taxon>
        <taxon>Pseudomonadota</taxon>
        <taxon>Alphaproteobacteria</taxon>
        <taxon>PS1 clade</taxon>
        <taxon>Candidatus Micropelagius</taxon>
    </lineage>
</organism>
<evidence type="ECO:0000256" key="2">
    <source>
        <dbReference type="ARBA" id="ARBA00022448"/>
    </source>
</evidence>
<dbReference type="GO" id="GO:0016020">
    <property type="term" value="C:membrane"/>
    <property type="evidence" value="ECO:0007669"/>
    <property type="project" value="UniProtKB-SubCell"/>
</dbReference>
<dbReference type="PANTHER" id="PTHR23505:SF79">
    <property type="entry name" value="PROTEIN SPINSTER"/>
    <property type="match status" value="1"/>
</dbReference>
<proteinExistence type="predicted"/>
<dbReference type="PANTHER" id="PTHR23505">
    <property type="entry name" value="SPINSTER"/>
    <property type="match status" value="1"/>
</dbReference>
<evidence type="ECO:0000313" key="9">
    <source>
        <dbReference type="Proteomes" id="UP000016762"/>
    </source>
</evidence>
<accession>U2WUK8</accession>
<dbReference type="EMBL" id="AWXE01000001">
    <property type="protein sequence ID" value="ERL47218.1"/>
    <property type="molecule type" value="Genomic_DNA"/>
</dbReference>
<protein>
    <submittedName>
        <fullName evidence="8">ATPase protein</fullName>
    </submittedName>
</protein>
<evidence type="ECO:0000256" key="3">
    <source>
        <dbReference type="ARBA" id="ARBA00022692"/>
    </source>
</evidence>
<keyword evidence="5 6" id="KW-0472">Membrane</keyword>
<dbReference type="Proteomes" id="UP000016762">
    <property type="component" value="Unassembled WGS sequence"/>
</dbReference>
<keyword evidence="4 6" id="KW-1133">Transmembrane helix</keyword>
<evidence type="ECO:0000256" key="5">
    <source>
        <dbReference type="ARBA" id="ARBA00023136"/>
    </source>
</evidence>
<dbReference type="RefSeq" id="WP_021776237.1">
    <property type="nucleotide sequence ID" value="NZ_AWXE01000001.1"/>
</dbReference>
<feature type="domain" description="Major facilitator superfamily (MFS) profile" evidence="7">
    <location>
        <begin position="24"/>
        <end position="426"/>
    </location>
</feature>
<dbReference type="STRING" id="1397666.RS24_00136"/>
<dbReference type="OrthoDB" id="7442224at2"/>
<feature type="transmembrane region" description="Helical" evidence="6">
    <location>
        <begin position="20"/>
        <end position="37"/>
    </location>
</feature>
<keyword evidence="9" id="KW-1185">Reference proteome</keyword>
<gene>
    <name evidence="8" type="ORF">RS24_00136</name>
</gene>
<evidence type="ECO:0000313" key="8">
    <source>
        <dbReference type="EMBL" id="ERL47218.1"/>
    </source>
</evidence>
<keyword evidence="2" id="KW-0813">Transport</keyword>
<feature type="transmembrane region" description="Helical" evidence="6">
    <location>
        <begin position="115"/>
        <end position="137"/>
    </location>
</feature>
<dbReference type="InterPro" id="IPR044770">
    <property type="entry name" value="MFS_spinster-like"/>
</dbReference>
<dbReference type="eggNOG" id="COG2814">
    <property type="taxonomic scope" value="Bacteria"/>
</dbReference>
<feature type="transmembrane region" description="Helical" evidence="6">
    <location>
        <begin position="371"/>
        <end position="398"/>
    </location>
</feature>
<sequence>MVEDTTNKKNTADTKPTKGYAAYVLLMLSALYTVNYVDRFLVSGLLDPIKVSLDVSNTYMGFLVGPAFALFYTTLAIPIARMADRYSRVKIIITGTLVWSLFTVLSGFAETPEAFLVARIGVGIGEAAFLAPAFSLLADYYPPRRRTMAFAILNLGVYFGQMGGLIGGPAIESVAGWQAAFIALGLPGIILAGLAIITIREPIRGQLDDARPQNTQKEEIAIPIKTLAALLIKTRSYLMMTAGTALGGFAGYGFGYWGPTLFSRGFNLSLTEAGGRFAISFGISGLFGALLMGFMCDRLAQKNHRWPFWLSAGGVVGSMAFMMAVCLTENVQIATLLAFPAGLLGGGWVVALQAALQDLLPGNIRATSSSIWAFALTFAGLVGGVQFAGFMIDIFAAYPPDYAIRYALTITLLPCIPASFLIASAGYTIVSDREKLKQTLASETN</sequence>
<dbReference type="InterPro" id="IPR036259">
    <property type="entry name" value="MFS_trans_sf"/>
</dbReference>
<dbReference type="SUPFAM" id="SSF103473">
    <property type="entry name" value="MFS general substrate transporter"/>
    <property type="match status" value="1"/>
</dbReference>
<dbReference type="InterPro" id="IPR020846">
    <property type="entry name" value="MFS_dom"/>
</dbReference>
<name>U2WUK8_9PROT</name>
<dbReference type="Pfam" id="PF07690">
    <property type="entry name" value="MFS_1"/>
    <property type="match status" value="1"/>
</dbReference>
<dbReference type="CDD" id="cd17328">
    <property type="entry name" value="MFS_spinster_like"/>
    <property type="match status" value="1"/>
</dbReference>
<feature type="transmembrane region" description="Helical" evidence="6">
    <location>
        <begin position="91"/>
        <end position="109"/>
    </location>
</feature>
<feature type="transmembrane region" description="Helical" evidence="6">
    <location>
        <begin position="57"/>
        <end position="79"/>
    </location>
</feature>
<evidence type="ECO:0000256" key="4">
    <source>
        <dbReference type="ARBA" id="ARBA00022989"/>
    </source>
</evidence>
<feature type="transmembrane region" description="Helical" evidence="6">
    <location>
        <begin position="331"/>
        <end position="351"/>
    </location>
</feature>
<dbReference type="PROSITE" id="PS50850">
    <property type="entry name" value="MFS"/>
    <property type="match status" value="1"/>
</dbReference>
<feature type="transmembrane region" description="Helical" evidence="6">
    <location>
        <begin position="404"/>
        <end position="430"/>
    </location>
</feature>
<dbReference type="InterPro" id="IPR011701">
    <property type="entry name" value="MFS"/>
</dbReference>
<dbReference type="GO" id="GO:0022857">
    <property type="term" value="F:transmembrane transporter activity"/>
    <property type="evidence" value="ECO:0007669"/>
    <property type="project" value="InterPro"/>
</dbReference>
<comment type="subcellular location">
    <subcellularLocation>
        <location evidence="1">Membrane</location>
        <topology evidence="1">Multi-pass membrane protein</topology>
    </subcellularLocation>
</comment>
<feature type="transmembrane region" description="Helical" evidence="6">
    <location>
        <begin position="177"/>
        <end position="197"/>
    </location>
</feature>
<feature type="transmembrane region" description="Helical" evidence="6">
    <location>
        <begin position="308"/>
        <end position="325"/>
    </location>
</feature>
<comment type="caution">
    <text evidence="8">The sequence shown here is derived from an EMBL/GenBank/DDBJ whole genome shotgun (WGS) entry which is preliminary data.</text>
</comment>
<dbReference type="Gene3D" id="1.20.1250.20">
    <property type="entry name" value="MFS general substrate transporter like domains"/>
    <property type="match status" value="1"/>
</dbReference>
<feature type="transmembrane region" description="Helical" evidence="6">
    <location>
        <begin position="149"/>
        <end position="171"/>
    </location>
</feature>
<feature type="transmembrane region" description="Helical" evidence="6">
    <location>
        <begin position="277"/>
        <end position="296"/>
    </location>
</feature>
<dbReference type="AlphaFoldDB" id="U2WUK8"/>
<keyword evidence="3 6" id="KW-0812">Transmembrane</keyword>